<feature type="zinc finger region" description="dksA C4-type" evidence="1">
    <location>
        <begin position="98"/>
        <end position="122"/>
    </location>
</feature>
<dbReference type="PANTHER" id="PTHR33823">
    <property type="entry name" value="RNA POLYMERASE-BINDING TRANSCRIPTION FACTOR DKSA-RELATED"/>
    <property type="match status" value="1"/>
</dbReference>
<sequence length="257" mass="28762">MKHLTKSQIEELKNSLLEEKEGLERHFEVDKDRTEDGQIESERMSTGELTAVDNHPADLGTETFERGRDLAIDDQMNDTLDQVNAALERIENGTYGISEISGKEIPFERLQALPFTTYLVDESPHDNVSDYRPVEEDIITPAAKGSGENRQQNTGRFDDAGAWQAVEDYGVADSPALSAQREVHNYNDLAEGRDSNDNFTESVETFAANDIDGSNQHVEQGEAVEVYEEKGEGDTELQINEADEEVNADVEKADHRR</sequence>
<dbReference type="STRING" id="1616788.AR543_13445"/>
<dbReference type="InterPro" id="IPR014240">
    <property type="entry name" value="YteA"/>
</dbReference>
<reference evidence="4" key="1">
    <citation type="submission" date="2015-10" db="EMBL/GenBank/DDBJ databases">
        <title>Genome of Paenibacillus bovis sp. nov.</title>
        <authorList>
            <person name="Wu Z."/>
            <person name="Gao C."/>
            <person name="Liu Z."/>
            <person name="Zheng H."/>
        </authorList>
    </citation>
    <scope>NUCLEOTIDE SEQUENCE [LARGE SCALE GENOMIC DNA]</scope>
    <source>
        <strain evidence="4">BD3526</strain>
    </source>
</reference>
<protein>
    <submittedName>
        <fullName evidence="3">Conjugal transfer protein TraR</fullName>
    </submittedName>
</protein>
<dbReference type="OrthoDB" id="9811543at2"/>
<dbReference type="KEGG" id="pbv:AR543_13445"/>
<dbReference type="RefSeq" id="WP_060535018.1">
    <property type="nucleotide sequence ID" value="NZ_CP013023.1"/>
</dbReference>
<reference evidence="3 4" key="2">
    <citation type="journal article" date="2016" name="Int. J. Syst. Evol. Microbiol.">
        <title>Paenibacillus bovis sp. nov., isolated from raw yak (Bos grunniens) milk.</title>
        <authorList>
            <person name="Gao C."/>
            <person name="Han J."/>
            <person name="Liu Z."/>
            <person name="Xu X."/>
            <person name="Hang F."/>
            <person name="Wu Z."/>
        </authorList>
    </citation>
    <scope>NUCLEOTIDE SEQUENCE [LARGE SCALE GENOMIC DNA]</scope>
    <source>
        <strain evidence="3 4">BD3526</strain>
    </source>
</reference>
<accession>A0A172ZGZ2</accession>
<proteinExistence type="predicted"/>
<dbReference type="NCBIfam" id="TIGR02890">
    <property type="entry name" value="bacill_yteA"/>
    <property type="match status" value="1"/>
</dbReference>
<organism evidence="3 4">
    <name type="scientific">Paenibacillus bovis</name>
    <dbReference type="NCBI Taxonomy" id="1616788"/>
    <lineage>
        <taxon>Bacteria</taxon>
        <taxon>Bacillati</taxon>
        <taxon>Bacillota</taxon>
        <taxon>Bacilli</taxon>
        <taxon>Bacillales</taxon>
        <taxon>Paenibacillaceae</taxon>
        <taxon>Paenibacillus</taxon>
    </lineage>
</organism>
<name>A0A172ZGZ2_9BACL</name>
<gene>
    <name evidence="3" type="ORF">AR543_13445</name>
</gene>
<dbReference type="PROSITE" id="PS51128">
    <property type="entry name" value="ZF_DKSA_2"/>
    <property type="match status" value="1"/>
</dbReference>
<evidence type="ECO:0000256" key="1">
    <source>
        <dbReference type="PROSITE-ProRule" id="PRU00510"/>
    </source>
</evidence>
<keyword evidence="4" id="KW-1185">Reference proteome</keyword>
<dbReference type="AlphaFoldDB" id="A0A172ZGZ2"/>
<feature type="compositionally biased region" description="Basic and acidic residues" evidence="2">
    <location>
        <begin position="30"/>
        <end position="45"/>
    </location>
</feature>
<dbReference type="PANTHER" id="PTHR33823:SF4">
    <property type="entry name" value="GENERAL STRESS PROTEIN 16O"/>
    <property type="match status" value="1"/>
</dbReference>
<dbReference type="Proteomes" id="UP000078148">
    <property type="component" value="Chromosome"/>
</dbReference>
<feature type="region of interest" description="Disordered" evidence="2">
    <location>
        <begin position="226"/>
        <end position="257"/>
    </location>
</feature>
<dbReference type="Gene3D" id="1.20.120.910">
    <property type="entry name" value="DksA, coiled-coil domain"/>
    <property type="match status" value="1"/>
</dbReference>
<evidence type="ECO:0000256" key="2">
    <source>
        <dbReference type="SAM" id="MobiDB-lite"/>
    </source>
</evidence>
<dbReference type="SUPFAM" id="SSF109635">
    <property type="entry name" value="DnaK suppressor protein DksA, alpha-hairpin domain"/>
    <property type="match status" value="1"/>
</dbReference>
<dbReference type="InterPro" id="IPR037187">
    <property type="entry name" value="DnaK_N"/>
</dbReference>
<evidence type="ECO:0000313" key="4">
    <source>
        <dbReference type="Proteomes" id="UP000078148"/>
    </source>
</evidence>
<evidence type="ECO:0000313" key="3">
    <source>
        <dbReference type="EMBL" id="ANF96911.1"/>
    </source>
</evidence>
<feature type="region of interest" description="Disordered" evidence="2">
    <location>
        <begin position="30"/>
        <end position="60"/>
    </location>
</feature>
<dbReference type="EMBL" id="CP013023">
    <property type="protein sequence ID" value="ANF96911.1"/>
    <property type="molecule type" value="Genomic_DNA"/>
</dbReference>